<dbReference type="AlphaFoldDB" id="A0A6N9TMS7"/>
<keyword evidence="4 10" id="KW-1003">Cell membrane</keyword>
<comment type="caution">
    <text evidence="11">The sequence shown here is derived from an EMBL/GenBank/DDBJ whole genome shotgun (WGS) entry which is preliminary data.</text>
</comment>
<keyword evidence="5 10" id="KW-0812">Transmembrane</keyword>
<keyword evidence="3 10" id="KW-0813">Transport</keyword>
<dbReference type="InterPro" id="IPR004692">
    <property type="entry name" value="SecG"/>
</dbReference>
<organism evidence="11 12">
    <name type="scientific">Dissulfurirhabdus thermomarina</name>
    <dbReference type="NCBI Taxonomy" id="1765737"/>
    <lineage>
        <taxon>Bacteria</taxon>
        <taxon>Deltaproteobacteria</taxon>
        <taxon>Dissulfurirhabdaceae</taxon>
        <taxon>Dissulfurirhabdus</taxon>
    </lineage>
</organism>
<evidence type="ECO:0000256" key="6">
    <source>
        <dbReference type="ARBA" id="ARBA00022927"/>
    </source>
</evidence>
<reference evidence="11 12" key="1">
    <citation type="submission" date="2020-02" db="EMBL/GenBank/DDBJ databases">
        <title>Comparative genomics of sulfur disproportionating microorganisms.</title>
        <authorList>
            <person name="Ward L.M."/>
            <person name="Bertran E."/>
            <person name="Johnston D.T."/>
        </authorList>
    </citation>
    <scope>NUCLEOTIDE SEQUENCE [LARGE SCALE GENOMIC DNA]</scope>
    <source>
        <strain evidence="11 12">DSM 100025</strain>
    </source>
</reference>
<dbReference type="Pfam" id="PF03840">
    <property type="entry name" value="SecG"/>
    <property type="match status" value="1"/>
</dbReference>
<evidence type="ECO:0000256" key="9">
    <source>
        <dbReference type="ARBA" id="ARBA00023136"/>
    </source>
</evidence>
<keyword evidence="6 10" id="KW-0653">Protein transport</keyword>
<proteinExistence type="inferred from homology"/>
<dbReference type="NCBIfam" id="TIGR00810">
    <property type="entry name" value="secG"/>
    <property type="match status" value="1"/>
</dbReference>
<sequence>MYAFVITIHVVTCILLVLIVLLQKGKGAEVGAVFGSSEAMFGSAGPASFLHKLTTVLAAVFMVTSITLTYLAAHRVGGSVMEKVKAPAAPASPVEHPAAPPATK</sequence>
<comment type="caution">
    <text evidence="10">Lacks conserved residue(s) required for the propagation of feature annotation.</text>
</comment>
<evidence type="ECO:0000256" key="10">
    <source>
        <dbReference type="RuleBase" id="RU365087"/>
    </source>
</evidence>
<evidence type="ECO:0000256" key="3">
    <source>
        <dbReference type="ARBA" id="ARBA00022448"/>
    </source>
</evidence>
<dbReference type="PRINTS" id="PR01651">
    <property type="entry name" value="SECGEXPORT"/>
</dbReference>
<dbReference type="EMBL" id="JAAGRR010000015">
    <property type="protein sequence ID" value="NDY41740.1"/>
    <property type="molecule type" value="Genomic_DNA"/>
</dbReference>
<dbReference type="PANTHER" id="PTHR34182">
    <property type="entry name" value="PROTEIN-EXPORT MEMBRANE PROTEIN SECG"/>
    <property type="match status" value="1"/>
</dbReference>
<gene>
    <name evidence="11" type="primary">secG</name>
    <name evidence="11" type="ORF">G3N55_02585</name>
</gene>
<evidence type="ECO:0000256" key="5">
    <source>
        <dbReference type="ARBA" id="ARBA00022692"/>
    </source>
</evidence>
<dbReference type="GO" id="GO:0043952">
    <property type="term" value="P:protein transport by the Sec complex"/>
    <property type="evidence" value="ECO:0007669"/>
    <property type="project" value="TreeGrafter"/>
</dbReference>
<dbReference type="GO" id="GO:0065002">
    <property type="term" value="P:intracellular protein transmembrane transport"/>
    <property type="evidence" value="ECO:0007669"/>
    <property type="project" value="TreeGrafter"/>
</dbReference>
<evidence type="ECO:0000256" key="2">
    <source>
        <dbReference type="ARBA" id="ARBA00008445"/>
    </source>
</evidence>
<evidence type="ECO:0000313" key="11">
    <source>
        <dbReference type="EMBL" id="NDY41740.1"/>
    </source>
</evidence>
<keyword evidence="12" id="KW-1185">Reference proteome</keyword>
<evidence type="ECO:0000313" key="12">
    <source>
        <dbReference type="Proteomes" id="UP000469346"/>
    </source>
</evidence>
<accession>A0A6N9TMS7</accession>
<comment type="subcellular location">
    <subcellularLocation>
        <location evidence="1 10">Cell membrane</location>
        <topology evidence="1 10">Multi-pass membrane protein</topology>
    </subcellularLocation>
</comment>
<evidence type="ECO:0000256" key="7">
    <source>
        <dbReference type="ARBA" id="ARBA00022989"/>
    </source>
</evidence>
<dbReference type="PANTHER" id="PTHR34182:SF1">
    <property type="entry name" value="PROTEIN-EXPORT MEMBRANE PROTEIN SECG"/>
    <property type="match status" value="1"/>
</dbReference>
<protein>
    <recommendedName>
        <fullName evidence="10">Protein-export membrane protein SecG</fullName>
    </recommendedName>
</protein>
<feature type="transmembrane region" description="Helical" evidence="10">
    <location>
        <begin position="51"/>
        <end position="73"/>
    </location>
</feature>
<evidence type="ECO:0000256" key="8">
    <source>
        <dbReference type="ARBA" id="ARBA00023010"/>
    </source>
</evidence>
<name>A0A6N9TMS7_DISTH</name>
<comment type="function">
    <text evidence="10">Involved in protein export. Participates in an early event of protein translocation.</text>
</comment>
<comment type="similarity">
    <text evidence="2 10">Belongs to the SecG family.</text>
</comment>
<evidence type="ECO:0000256" key="1">
    <source>
        <dbReference type="ARBA" id="ARBA00004651"/>
    </source>
</evidence>
<dbReference type="Proteomes" id="UP000469346">
    <property type="component" value="Unassembled WGS sequence"/>
</dbReference>
<keyword evidence="9 10" id="KW-0472">Membrane</keyword>
<dbReference type="GO" id="GO:0009306">
    <property type="term" value="P:protein secretion"/>
    <property type="evidence" value="ECO:0007669"/>
    <property type="project" value="UniProtKB-UniRule"/>
</dbReference>
<evidence type="ECO:0000256" key="4">
    <source>
        <dbReference type="ARBA" id="ARBA00022475"/>
    </source>
</evidence>
<keyword evidence="7 10" id="KW-1133">Transmembrane helix</keyword>
<dbReference type="GO" id="GO:0005886">
    <property type="term" value="C:plasma membrane"/>
    <property type="evidence" value="ECO:0007669"/>
    <property type="project" value="UniProtKB-SubCell"/>
</dbReference>
<dbReference type="GO" id="GO:0015450">
    <property type="term" value="F:protein-transporting ATPase activity"/>
    <property type="evidence" value="ECO:0007669"/>
    <property type="project" value="UniProtKB-UniRule"/>
</dbReference>
<keyword evidence="8 10" id="KW-0811">Translocation</keyword>
<dbReference type="RefSeq" id="WP_163297893.1">
    <property type="nucleotide sequence ID" value="NZ_JAAGRR010000015.1"/>
</dbReference>